<dbReference type="EMBL" id="UGQL01000002">
    <property type="protein sequence ID" value="STZ70143.1"/>
    <property type="molecule type" value="Genomic_DNA"/>
</dbReference>
<keyword evidence="3" id="KW-0813">Transport</keyword>
<dbReference type="Gene3D" id="1.20.1600.10">
    <property type="entry name" value="Outer membrane efflux proteins (OEP)"/>
    <property type="match status" value="1"/>
</dbReference>
<evidence type="ECO:0000256" key="6">
    <source>
        <dbReference type="ARBA" id="ARBA00023136"/>
    </source>
</evidence>
<dbReference type="Pfam" id="PF02321">
    <property type="entry name" value="OEP"/>
    <property type="match status" value="2"/>
</dbReference>
<keyword evidence="6" id="KW-0472">Membrane</keyword>
<keyword evidence="5" id="KW-0812">Transmembrane</keyword>
<keyword evidence="7" id="KW-0998">Cell outer membrane</keyword>
<evidence type="ECO:0000313" key="8">
    <source>
        <dbReference type="EMBL" id="STZ70143.1"/>
    </source>
</evidence>
<gene>
    <name evidence="8" type="ORF">NCTC11179_03676</name>
</gene>
<dbReference type="GO" id="GO:0015288">
    <property type="term" value="F:porin activity"/>
    <property type="evidence" value="ECO:0007669"/>
    <property type="project" value="TreeGrafter"/>
</dbReference>
<evidence type="ECO:0000256" key="3">
    <source>
        <dbReference type="ARBA" id="ARBA00022448"/>
    </source>
</evidence>
<keyword evidence="9" id="KW-1185">Reference proteome</keyword>
<dbReference type="RefSeq" id="WP_115092694.1">
    <property type="nucleotide sequence ID" value="NZ_CP068107.1"/>
</dbReference>
<comment type="similarity">
    <text evidence="2">Belongs to the outer membrane factor (OMF) (TC 1.B.17) family.</text>
</comment>
<dbReference type="GO" id="GO:0015562">
    <property type="term" value="F:efflux transmembrane transporter activity"/>
    <property type="evidence" value="ECO:0007669"/>
    <property type="project" value="InterPro"/>
</dbReference>
<evidence type="ECO:0000256" key="7">
    <source>
        <dbReference type="ARBA" id="ARBA00023237"/>
    </source>
</evidence>
<evidence type="ECO:0000256" key="5">
    <source>
        <dbReference type="ARBA" id="ARBA00022692"/>
    </source>
</evidence>
<sequence>MKRINLKRFFLLIGGTVLYFSMSGISYGQQLSFADAMRVMNEENSLIKAMEKQEEVHQYEWKAMKGLRSPSVKAFGMGIYMDRSLGLDFNGLRNQVGDFVHLPNSEVLGNWSVDFNKRDMAFGGFMATWPLFTGGKINAAVKAGKLKSEMGEKDLEQTKDKLISELVVRYYTVKLAERALVVRQEVLTGMEKHQHDALKLEENGMIAPVQRMAADVAVSDANREFEAAKKDAALARLALANTMEVEEVTADLSSDFFLLPQLENLEYYQGSASDHYPALQKLALQKELATQGVKAKQSANYPTVVAFGQTILAHNNPISGLDVLYDNNKPWTIGVGVTYTLFEGFKNRNEIRAAKATRESVELFEEKAKADIKMLVAKLYQDIVKQQEQIESLTTQEAMATEYLRVRNKAFVEGFATSTEVVDAELNLSVVKLKKLQAHFNYVANVASLFEYTGLSNEFVQFAK</sequence>
<dbReference type="Proteomes" id="UP000255024">
    <property type="component" value="Unassembled WGS sequence"/>
</dbReference>
<evidence type="ECO:0000256" key="2">
    <source>
        <dbReference type="ARBA" id="ARBA00007613"/>
    </source>
</evidence>
<keyword evidence="4" id="KW-1134">Transmembrane beta strand</keyword>
<proteinExistence type="inferred from homology"/>
<organism evidence="8 9">
    <name type="scientific">Myroides odoratus</name>
    <name type="common">Flavobacterium odoratum</name>
    <dbReference type="NCBI Taxonomy" id="256"/>
    <lineage>
        <taxon>Bacteria</taxon>
        <taxon>Pseudomonadati</taxon>
        <taxon>Bacteroidota</taxon>
        <taxon>Flavobacteriia</taxon>
        <taxon>Flavobacteriales</taxon>
        <taxon>Flavobacteriaceae</taxon>
        <taxon>Myroides</taxon>
    </lineage>
</organism>
<dbReference type="InterPro" id="IPR003423">
    <property type="entry name" value="OMP_efflux"/>
</dbReference>
<dbReference type="InterPro" id="IPR051906">
    <property type="entry name" value="TolC-like"/>
</dbReference>
<reference evidence="8 9" key="1">
    <citation type="submission" date="2018-06" db="EMBL/GenBank/DDBJ databases">
        <authorList>
            <consortium name="Pathogen Informatics"/>
            <person name="Doyle S."/>
        </authorList>
    </citation>
    <scope>NUCLEOTIDE SEQUENCE [LARGE SCALE GENOMIC DNA]</scope>
    <source>
        <strain evidence="8 9">NCTC11179</strain>
    </source>
</reference>
<evidence type="ECO:0000313" key="9">
    <source>
        <dbReference type="Proteomes" id="UP000255024"/>
    </source>
</evidence>
<dbReference type="PANTHER" id="PTHR30026">
    <property type="entry name" value="OUTER MEMBRANE PROTEIN TOLC"/>
    <property type="match status" value="1"/>
</dbReference>
<protein>
    <submittedName>
        <fullName evidence="8">Type I secretion outer membrane protein, TolC family</fullName>
    </submittedName>
</protein>
<dbReference type="PANTHER" id="PTHR30026:SF5">
    <property type="entry name" value="ABC-TYPE EFFLUX SYSTEM SECRETIN COMPONENT"/>
    <property type="match status" value="1"/>
</dbReference>
<evidence type="ECO:0000256" key="1">
    <source>
        <dbReference type="ARBA" id="ARBA00004442"/>
    </source>
</evidence>
<evidence type="ECO:0000256" key="4">
    <source>
        <dbReference type="ARBA" id="ARBA00022452"/>
    </source>
</evidence>
<accession>A0A378U7F5</accession>
<dbReference type="AlphaFoldDB" id="A0A378U7F5"/>
<comment type="subcellular location">
    <subcellularLocation>
        <location evidence="1">Cell outer membrane</location>
    </subcellularLocation>
</comment>
<dbReference type="GO" id="GO:1990281">
    <property type="term" value="C:efflux pump complex"/>
    <property type="evidence" value="ECO:0007669"/>
    <property type="project" value="TreeGrafter"/>
</dbReference>
<dbReference type="SUPFAM" id="SSF56954">
    <property type="entry name" value="Outer membrane efflux proteins (OEP)"/>
    <property type="match status" value="1"/>
</dbReference>
<dbReference type="GO" id="GO:0009279">
    <property type="term" value="C:cell outer membrane"/>
    <property type="evidence" value="ECO:0007669"/>
    <property type="project" value="UniProtKB-SubCell"/>
</dbReference>
<name>A0A378U7F5_MYROD</name>